<sequence>MLRFAAEAAQDPGRWAACVAQTAGKSAHGSPRAPWLIDWWAGEVVGPELPLRVMCLGLSGKSDTWSCPAAAFCPGQWRTLWCGELALTLLMAWVPFYFIEEDALEWDSWPCGSGGGPHALWPLALLPALETLWRCLFLLATVLATW</sequence>
<dbReference type="Proteomes" id="UP001066276">
    <property type="component" value="Chromosome 1_2"/>
</dbReference>
<gene>
    <name evidence="1" type="ORF">NDU88_004656</name>
</gene>
<keyword evidence="2" id="KW-1185">Reference proteome</keyword>
<dbReference type="AlphaFoldDB" id="A0AAV7W7B1"/>
<dbReference type="EMBL" id="JANPWB010000002">
    <property type="protein sequence ID" value="KAJ1209278.1"/>
    <property type="molecule type" value="Genomic_DNA"/>
</dbReference>
<organism evidence="1 2">
    <name type="scientific">Pleurodeles waltl</name>
    <name type="common">Iberian ribbed newt</name>
    <dbReference type="NCBI Taxonomy" id="8319"/>
    <lineage>
        <taxon>Eukaryota</taxon>
        <taxon>Metazoa</taxon>
        <taxon>Chordata</taxon>
        <taxon>Craniata</taxon>
        <taxon>Vertebrata</taxon>
        <taxon>Euteleostomi</taxon>
        <taxon>Amphibia</taxon>
        <taxon>Batrachia</taxon>
        <taxon>Caudata</taxon>
        <taxon>Salamandroidea</taxon>
        <taxon>Salamandridae</taxon>
        <taxon>Pleurodelinae</taxon>
        <taxon>Pleurodeles</taxon>
    </lineage>
</organism>
<name>A0AAV7W7B1_PLEWA</name>
<protein>
    <submittedName>
        <fullName evidence="1">Uncharacterized protein</fullName>
    </submittedName>
</protein>
<accession>A0AAV7W7B1</accession>
<reference evidence="1" key="1">
    <citation type="journal article" date="2022" name="bioRxiv">
        <title>Sequencing and chromosome-scale assembly of the giantPleurodeles waltlgenome.</title>
        <authorList>
            <person name="Brown T."/>
            <person name="Elewa A."/>
            <person name="Iarovenko S."/>
            <person name="Subramanian E."/>
            <person name="Araus A.J."/>
            <person name="Petzold A."/>
            <person name="Susuki M."/>
            <person name="Suzuki K.-i.T."/>
            <person name="Hayashi T."/>
            <person name="Toyoda A."/>
            <person name="Oliveira C."/>
            <person name="Osipova E."/>
            <person name="Leigh N.D."/>
            <person name="Simon A."/>
            <person name="Yun M.H."/>
        </authorList>
    </citation>
    <scope>NUCLEOTIDE SEQUENCE</scope>
    <source>
        <strain evidence="1">20211129_DDA</strain>
        <tissue evidence="1">Liver</tissue>
    </source>
</reference>
<evidence type="ECO:0000313" key="2">
    <source>
        <dbReference type="Proteomes" id="UP001066276"/>
    </source>
</evidence>
<evidence type="ECO:0000313" key="1">
    <source>
        <dbReference type="EMBL" id="KAJ1209278.1"/>
    </source>
</evidence>
<proteinExistence type="predicted"/>
<comment type="caution">
    <text evidence="1">The sequence shown here is derived from an EMBL/GenBank/DDBJ whole genome shotgun (WGS) entry which is preliminary data.</text>
</comment>